<dbReference type="PROSITE" id="PS50110">
    <property type="entry name" value="RESPONSE_REGULATORY"/>
    <property type="match status" value="1"/>
</dbReference>
<dbReference type="eggNOG" id="COG3437">
    <property type="taxonomic scope" value="Bacteria"/>
</dbReference>
<dbReference type="EMBL" id="CP007139">
    <property type="protein sequence ID" value="AIE88024.1"/>
    <property type="molecule type" value="Genomic_DNA"/>
</dbReference>
<dbReference type="Pfam" id="PF00072">
    <property type="entry name" value="Response_reg"/>
    <property type="match status" value="1"/>
</dbReference>
<dbReference type="PANTHER" id="PTHR45228">
    <property type="entry name" value="CYCLIC DI-GMP PHOSPHODIESTERASE TM_0186-RELATED"/>
    <property type="match status" value="1"/>
</dbReference>
<dbReference type="InterPro" id="IPR011006">
    <property type="entry name" value="CheY-like_superfamily"/>
</dbReference>
<dbReference type="SUPFAM" id="SSF109604">
    <property type="entry name" value="HD-domain/PDEase-like"/>
    <property type="match status" value="1"/>
</dbReference>
<keyword evidence="6" id="KW-1185">Reference proteome</keyword>
<evidence type="ECO:0000259" key="4">
    <source>
        <dbReference type="PROSITE" id="PS51832"/>
    </source>
</evidence>
<dbReference type="SMART" id="SM00448">
    <property type="entry name" value="REC"/>
    <property type="match status" value="1"/>
</dbReference>
<dbReference type="InterPro" id="IPR006674">
    <property type="entry name" value="HD_domain"/>
</dbReference>
<dbReference type="Gene3D" id="1.10.3210.10">
    <property type="entry name" value="Hypothetical protein af1432"/>
    <property type="match status" value="1"/>
</dbReference>
<reference evidence="5 6" key="1">
    <citation type="journal article" date="2014" name="PLoS ONE">
        <title>The first complete genome sequence of the class fimbriimonadia in the phylum armatimonadetes.</title>
        <authorList>
            <person name="Hu Z.Y."/>
            <person name="Wang Y.Z."/>
            <person name="Im W.T."/>
            <person name="Wang S.Y."/>
            <person name="Zhao G.P."/>
            <person name="Zheng H.J."/>
            <person name="Quan Z.X."/>
        </authorList>
    </citation>
    <scope>NUCLEOTIDE SEQUENCE [LARGE SCALE GENOMIC DNA]</scope>
    <source>
        <strain evidence="5">Gsoil 348</strain>
    </source>
</reference>
<keyword evidence="1" id="KW-0597">Phosphoprotein</keyword>
<proteinExistence type="predicted"/>
<gene>
    <name evidence="5" type="ORF">OP10G_4656</name>
</gene>
<dbReference type="InterPro" id="IPR001789">
    <property type="entry name" value="Sig_transdc_resp-reg_receiver"/>
</dbReference>
<evidence type="ECO:0000313" key="5">
    <source>
        <dbReference type="EMBL" id="AIE88024.1"/>
    </source>
</evidence>
<organism evidence="5 6">
    <name type="scientific">Fimbriimonas ginsengisoli Gsoil 348</name>
    <dbReference type="NCBI Taxonomy" id="661478"/>
    <lineage>
        <taxon>Bacteria</taxon>
        <taxon>Bacillati</taxon>
        <taxon>Armatimonadota</taxon>
        <taxon>Fimbriimonadia</taxon>
        <taxon>Fimbriimonadales</taxon>
        <taxon>Fimbriimonadaceae</taxon>
        <taxon>Fimbriimonas</taxon>
    </lineage>
</organism>
<evidence type="ECO:0000256" key="1">
    <source>
        <dbReference type="PROSITE-ProRule" id="PRU00169"/>
    </source>
</evidence>
<accession>A0A068NZ63</accession>
<feature type="domain" description="HD" evidence="3">
    <location>
        <begin position="167"/>
        <end position="290"/>
    </location>
</feature>
<dbReference type="PROSITE" id="PS51831">
    <property type="entry name" value="HD"/>
    <property type="match status" value="1"/>
</dbReference>
<dbReference type="InterPro" id="IPR052020">
    <property type="entry name" value="Cyclic_di-GMP/3'3'-cGAMP_PDE"/>
</dbReference>
<dbReference type="STRING" id="661478.OP10G_4656"/>
<dbReference type="HOGENOM" id="CLU_000445_92_10_0"/>
<feature type="domain" description="HD-GYP" evidence="4">
    <location>
        <begin position="145"/>
        <end position="341"/>
    </location>
</feature>
<evidence type="ECO:0000259" key="3">
    <source>
        <dbReference type="PROSITE" id="PS51831"/>
    </source>
</evidence>
<evidence type="ECO:0000259" key="2">
    <source>
        <dbReference type="PROSITE" id="PS50110"/>
    </source>
</evidence>
<feature type="domain" description="Response regulatory" evidence="2">
    <location>
        <begin position="1"/>
        <end position="111"/>
    </location>
</feature>
<dbReference type="Gene3D" id="3.40.50.2300">
    <property type="match status" value="1"/>
</dbReference>
<dbReference type="NCBIfam" id="TIGR00277">
    <property type="entry name" value="HDIG"/>
    <property type="match status" value="1"/>
</dbReference>
<dbReference type="CDD" id="cd00077">
    <property type="entry name" value="HDc"/>
    <property type="match status" value="1"/>
</dbReference>
<dbReference type="SUPFAM" id="SSF52172">
    <property type="entry name" value="CheY-like"/>
    <property type="match status" value="1"/>
</dbReference>
<dbReference type="Proteomes" id="UP000027982">
    <property type="component" value="Chromosome"/>
</dbReference>
<dbReference type="AlphaFoldDB" id="A0A068NZ63"/>
<dbReference type="InterPro" id="IPR003607">
    <property type="entry name" value="HD/PDEase_dom"/>
</dbReference>
<protein>
    <submittedName>
        <fullName evidence="5">Response regulator</fullName>
    </submittedName>
</protein>
<dbReference type="PANTHER" id="PTHR45228:SF4">
    <property type="entry name" value="LIPOPROTEIN"/>
    <property type="match status" value="1"/>
</dbReference>
<evidence type="ECO:0000313" key="6">
    <source>
        <dbReference type="Proteomes" id="UP000027982"/>
    </source>
</evidence>
<name>A0A068NZ63_FIMGI</name>
<dbReference type="SMART" id="SM00471">
    <property type="entry name" value="HDc"/>
    <property type="match status" value="1"/>
</dbReference>
<dbReference type="Pfam" id="PF13487">
    <property type="entry name" value="HD_5"/>
    <property type="match status" value="1"/>
</dbReference>
<sequence>MDDEVDLVAGLADGLMLSGIETDIAHSGEEALACLRPGAYDAVLTDLNMPGMSGDELLSRALRVDSTLAVIMITAGSDVTRAVECLKAGAFDYILKPFDLEDVTIRLEKALERRRLGLLTRALEAENEVYRRRLEARVHEQAEQLRTIFGRTLRSFTQALEAKDPHTQNHSSRVAGIALLLAQELRPGHPEFLRSLVTAALLHDIGKIGVPEQILLAPGRLTPQEFEAVKKHPVIGETILKPIYSDETILRVVRHHHEAMDGSGYPDKLVGEQIPFAARIVAVADAYDAMTSARSYRPAMPRPDALEILVRGAGVQWDAEVVLTLQDLAQEGRLDHLPETDSFFWEG</sequence>
<dbReference type="KEGG" id="fgi:OP10G_4656"/>
<dbReference type="InterPro" id="IPR037522">
    <property type="entry name" value="HD_GYP_dom"/>
</dbReference>
<dbReference type="PROSITE" id="PS51832">
    <property type="entry name" value="HD_GYP"/>
    <property type="match status" value="1"/>
</dbReference>
<dbReference type="InterPro" id="IPR006675">
    <property type="entry name" value="HDIG_dom"/>
</dbReference>
<feature type="modified residue" description="4-aspartylphosphate" evidence="1">
    <location>
        <position position="46"/>
    </location>
</feature>
<dbReference type="GO" id="GO:0000160">
    <property type="term" value="P:phosphorelay signal transduction system"/>
    <property type="evidence" value="ECO:0007669"/>
    <property type="project" value="InterPro"/>
</dbReference>